<evidence type="ECO:0000313" key="1">
    <source>
        <dbReference type="EMBL" id="HAE1795857.1"/>
    </source>
</evidence>
<dbReference type="AlphaFoldDB" id="A0A726XUZ5"/>
<dbReference type="EMBL" id="DAARBX010000033">
    <property type="protein sequence ID" value="HAE1795857.1"/>
    <property type="molecule type" value="Genomic_DNA"/>
</dbReference>
<comment type="caution">
    <text evidence="1">The sequence shown here is derived from an EMBL/GenBank/DDBJ whole genome shotgun (WGS) entry which is preliminary data.</text>
</comment>
<protein>
    <submittedName>
        <fullName evidence="1">Uncharacterized protein</fullName>
    </submittedName>
</protein>
<name>A0A726XUZ5_SALET</name>
<sequence length="78" mass="8586">MTTQAFQLNHEWQRLTDGKEEKLLQVFNGPVSVCDSATAPTGDAPAHVFDPGFYTLTPPSVIWARAVKRGQMVKIVVS</sequence>
<reference evidence="1" key="2">
    <citation type="submission" date="2018-07" db="EMBL/GenBank/DDBJ databases">
        <authorList>
            <consortium name="NCBI Pathogen Detection Project"/>
        </authorList>
    </citation>
    <scope>NUCLEOTIDE SEQUENCE</scope>
    <source>
        <strain evidence="1">BCW_2640</strain>
    </source>
</reference>
<gene>
    <name evidence="1" type="ORF">G3V02_004666</name>
</gene>
<reference evidence="1" key="1">
    <citation type="journal article" date="2018" name="Genome Biol.">
        <title>SKESA: strategic k-mer extension for scrupulous assemblies.</title>
        <authorList>
            <person name="Souvorov A."/>
            <person name="Agarwala R."/>
            <person name="Lipman D.J."/>
        </authorList>
    </citation>
    <scope>NUCLEOTIDE SEQUENCE</scope>
    <source>
        <strain evidence="1">BCW_2640</strain>
    </source>
</reference>
<organism evidence="1">
    <name type="scientific">Salmonella enterica subsp. enterica serovar Ank</name>
    <dbReference type="NCBI Taxonomy" id="1173578"/>
    <lineage>
        <taxon>Bacteria</taxon>
        <taxon>Pseudomonadati</taxon>
        <taxon>Pseudomonadota</taxon>
        <taxon>Gammaproteobacteria</taxon>
        <taxon>Enterobacterales</taxon>
        <taxon>Enterobacteriaceae</taxon>
        <taxon>Salmonella</taxon>
    </lineage>
</organism>
<accession>A0A726XUZ5</accession>
<proteinExistence type="predicted"/>